<evidence type="ECO:0000313" key="3">
    <source>
        <dbReference type="Proteomes" id="UP000549250"/>
    </source>
</evidence>
<sequence>MHNPRVLLAVALAFVSAATMADDGWVRRILSSGATTASTYLTSRDDKQVAAIREEASGFVASNGEIRGPFLEAKLQQLRSEHPELQASDLELATTILVGEQ</sequence>
<reference evidence="2 3" key="1">
    <citation type="submission" date="2020-08" db="EMBL/GenBank/DDBJ databases">
        <title>Genomic Encyclopedia of Type Strains, Phase III (KMG-III): the genomes of soil and plant-associated and newly described type strains.</title>
        <authorList>
            <person name="Whitman W."/>
        </authorList>
    </citation>
    <scope>NUCLEOTIDE SEQUENCE [LARGE SCALE GENOMIC DNA]</scope>
    <source>
        <strain evidence="2 3">CECT 4462</strain>
    </source>
</reference>
<protein>
    <submittedName>
        <fullName evidence="2">Uncharacterized protein (TIGR02448 family)</fullName>
    </submittedName>
</protein>
<evidence type="ECO:0000256" key="1">
    <source>
        <dbReference type="SAM" id="SignalP"/>
    </source>
</evidence>
<dbReference type="EMBL" id="JACHXI010000003">
    <property type="protein sequence ID" value="MBB3102635.1"/>
    <property type="molecule type" value="Genomic_DNA"/>
</dbReference>
<dbReference type="NCBIfam" id="TIGR02448">
    <property type="entry name" value="conserverd hypothetical protein"/>
    <property type="match status" value="1"/>
</dbReference>
<feature type="chain" id="PRO_5032522415" evidence="1">
    <location>
        <begin position="22"/>
        <end position="101"/>
    </location>
</feature>
<proteinExistence type="predicted"/>
<accession>A0A839T3V6</accession>
<feature type="signal peptide" evidence="1">
    <location>
        <begin position="1"/>
        <end position="21"/>
    </location>
</feature>
<evidence type="ECO:0000313" key="2">
    <source>
        <dbReference type="EMBL" id="MBB3102635.1"/>
    </source>
</evidence>
<keyword evidence="1" id="KW-0732">Signal</keyword>
<keyword evidence="3" id="KW-1185">Reference proteome</keyword>
<comment type="caution">
    <text evidence="2">The sequence shown here is derived from an EMBL/GenBank/DDBJ whole genome shotgun (WGS) entry which is preliminary data.</text>
</comment>
<name>A0A839T3V6_AZOMA</name>
<organism evidence="2 3">
    <name type="scientific">Azomonas macrocytogenes</name>
    <name type="common">Azotobacter macrocytogenes</name>
    <dbReference type="NCBI Taxonomy" id="69962"/>
    <lineage>
        <taxon>Bacteria</taxon>
        <taxon>Pseudomonadati</taxon>
        <taxon>Pseudomonadota</taxon>
        <taxon>Gammaproteobacteria</taxon>
        <taxon>Pseudomonadales</taxon>
        <taxon>Pseudomonadaceae</taxon>
        <taxon>Azomonas</taxon>
    </lineage>
</organism>
<gene>
    <name evidence="2" type="ORF">FHR87_001018</name>
</gene>
<dbReference type="Proteomes" id="UP000549250">
    <property type="component" value="Unassembled WGS sequence"/>
</dbReference>
<dbReference type="AlphaFoldDB" id="A0A839T3V6"/>
<dbReference type="Pfam" id="PF09498">
    <property type="entry name" value="DUF2388"/>
    <property type="match status" value="1"/>
</dbReference>
<dbReference type="InterPro" id="IPR012661">
    <property type="entry name" value="CHP02448"/>
</dbReference>
<dbReference type="RefSeq" id="WP_183165617.1">
    <property type="nucleotide sequence ID" value="NZ_JACHXI010000003.1"/>
</dbReference>